<proteinExistence type="predicted"/>
<organism evidence="1 2">
    <name type="scientific">Verminephrobacter aporrectodeae subsp. tuberculatae</name>
    <dbReference type="NCBI Taxonomy" id="1110392"/>
    <lineage>
        <taxon>Bacteria</taxon>
        <taxon>Pseudomonadati</taxon>
        <taxon>Pseudomonadota</taxon>
        <taxon>Betaproteobacteria</taxon>
        <taxon>Burkholderiales</taxon>
        <taxon>Comamonadaceae</taxon>
        <taxon>Verminephrobacter</taxon>
    </lineage>
</organism>
<dbReference type="EMBL" id="QZCW01000001">
    <property type="protein sequence ID" value="MCW5319666.1"/>
    <property type="molecule type" value="Genomic_DNA"/>
</dbReference>
<protein>
    <submittedName>
        <fullName evidence="1">DUF4406 domain-containing protein</fullName>
    </submittedName>
</protein>
<comment type="caution">
    <text evidence="1">The sequence shown here is derived from an EMBL/GenBank/DDBJ whole genome shotgun (WGS) entry which is preliminary data.</text>
</comment>
<accession>A0ABT3KMX2</accession>
<dbReference type="SUPFAM" id="SSF52309">
    <property type="entry name" value="N-(deoxy)ribosyltransferase-like"/>
    <property type="match status" value="1"/>
</dbReference>
<evidence type="ECO:0000313" key="1">
    <source>
        <dbReference type="EMBL" id="MCW5319666.1"/>
    </source>
</evidence>
<sequence length="172" mass="19160">MPEPDFPAALAEAKRCARLTYDALALIDELQRTTEVRHFPAALAEAKRCARLTYDALALIDEWQRTTEVRLKRQRIYISGPMMGLPGSNFPAFHAEADRLRNLGYTVLNPAEINPNSPTNLCGCMRRGLTALLTCDTLALLDGWQRSHEAHLEMHVAHRVGIEIVVAKDVAA</sequence>
<dbReference type="InterPro" id="IPR025518">
    <property type="entry name" value="DUF4406"/>
</dbReference>
<dbReference type="Proteomes" id="UP001208935">
    <property type="component" value="Unassembled WGS sequence"/>
</dbReference>
<dbReference type="Pfam" id="PF14359">
    <property type="entry name" value="DUF4406"/>
    <property type="match status" value="1"/>
</dbReference>
<evidence type="ECO:0000313" key="2">
    <source>
        <dbReference type="Proteomes" id="UP001208935"/>
    </source>
</evidence>
<gene>
    <name evidence="1" type="ORF">D5039_00250</name>
</gene>
<name>A0ABT3KMX2_9BURK</name>
<reference evidence="2" key="1">
    <citation type="submission" date="2023-07" db="EMBL/GenBank/DDBJ databases">
        <title>Verminephrobacter genomes.</title>
        <authorList>
            <person name="Lund M.B."/>
        </authorList>
    </citation>
    <scope>NUCLEOTIDE SEQUENCE [LARGE SCALE GENOMIC DNA]</scope>
    <source>
        <strain evidence="2">AtM5-05</strain>
    </source>
</reference>
<keyword evidence="2" id="KW-1185">Reference proteome</keyword>
<dbReference type="Gene3D" id="3.40.50.450">
    <property type="match status" value="1"/>
</dbReference>